<evidence type="ECO:0000313" key="3">
    <source>
        <dbReference type="Proteomes" id="UP000285648"/>
    </source>
</evidence>
<feature type="domain" description="ABC transporter" evidence="1">
    <location>
        <begin position="19"/>
        <end position="95"/>
    </location>
</feature>
<dbReference type="InterPro" id="IPR027417">
    <property type="entry name" value="P-loop_NTPase"/>
</dbReference>
<dbReference type="GO" id="GO:0055052">
    <property type="term" value="C:ATP-binding cassette (ABC) transporter complex, substrate-binding subunit-containing"/>
    <property type="evidence" value="ECO:0007669"/>
    <property type="project" value="TreeGrafter"/>
</dbReference>
<protein>
    <recommendedName>
        <fullName evidence="1">ABC transporter domain-containing protein</fullName>
    </recommendedName>
</protein>
<dbReference type="PANTHER" id="PTHR43875">
    <property type="entry name" value="MALTODEXTRIN IMPORT ATP-BINDING PROTEIN MSMX"/>
    <property type="match status" value="1"/>
</dbReference>
<reference evidence="2 3" key="1">
    <citation type="submission" date="2016-09" db="EMBL/GenBank/DDBJ databases">
        <authorList>
            <person name="Doonan J."/>
            <person name="Pachebat J.A."/>
            <person name="Golyshin P.N."/>
            <person name="Denman S."/>
            <person name="Mcdonald J.E."/>
        </authorList>
    </citation>
    <scope>NUCLEOTIDE SEQUENCE [LARGE SCALE GENOMIC DNA]</scope>
    <source>
        <strain evidence="2 3">NCPPB 3934</strain>
    </source>
</reference>
<organism evidence="2 3">
    <name type="scientific">Brenneria alni</name>
    <dbReference type="NCBI Taxonomy" id="71656"/>
    <lineage>
        <taxon>Bacteria</taxon>
        <taxon>Pseudomonadati</taxon>
        <taxon>Pseudomonadota</taxon>
        <taxon>Gammaproteobacteria</taxon>
        <taxon>Enterobacterales</taxon>
        <taxon>Pectobacteriaceae</taxon>
        <taxon>Brenneria</taxon>
    </lineage>
</organism>
<gene>
    <name evidence="2" type="ORF">BIY29_13405</name>
</gene>
<dbReference type="PANTHER" id="PTHR43875:SF10">
    <property type="entry name" value="BLL2173 PROTEIN"/>
    <property type="match status" value="1"/>
</dbReference>
<dbReference type="Proteomes" id="UP000285648">
    <property type="component" value="Unassembled WGS sequence"/>
</dbReference>
<sequence>MASLSFRHITVTYGSQHILRDLNLEINDGEFLVLLGPSGCGKSTLLNATAGLTDIQSGEIWIGDKDVKWEEPCDRNIAMVFQSCALYPRITVRQNMSLGLVPGRRCSTGIPQP</sequence>
<name>A0A421DLM8_9GAMM</name>
<proteinExistence type="predicted"/>
<evidence type="ECO:0000313" key="2">
    <source>
        <dbReference type="EMBL" id="RLM21535.1"/>
    </source>
</evidence>
<accession>A0A421DLM8</accession>
<dbReference type="SUPFAM" id="SSF52540">
    <property type="entry name" value="P-loop containing nucleoside triphosphate hydrolases"/>
    <property type="match status" value="1"/>
</dbReference>
<dbReference type="InterPro" id="IPR047641">
    <property type="entry name" value="ABC_transpr_MalK/UgpC-like"/>
</dbReference>
<evidence type="ECO:0000259" key="1">
    <source>
        <dbReference type="Pfam" id="PF00005"/>
    </source>
</evidence>
<dbReference type="OrthoDB" id="9802264at2"/>
<dbReference type="InterPro" id="IPR003439">
    <property type="entry name" value="ABC_transporter-like_ATP-bd"/>
</dbReference>
<keyword evidence="3" id="KW-1185">Reference proteome</keyword>
<dbReference type="Gene3D" id="3.40.50.300">
    <property type="entry name" value="P-loop containing nucleotide triphosphate hydrolases"/>
    <property type="match status" value="1"/>
</dbReference>
<dbReference type="GO" id="GO:0016887">
    <property type="term" value="F:ATP hydrolysis activity"/>
    <property type="evidence" value="ECO:0007669"/>
    <property type="project" value="InterPro"/>
</dbReference>
<comment type="caution">
    <text evidence="2">The sequence shown here is derived from an EMBL/GenBank/DDBJ whole genome shotgun (WGS) entry which is preliminary data.</text>
</comment>
<dbReference type="Pfam" id="PF00005">
    <property type="entry name" value="ABC_tran"/>
    <property type="match status" value="1"/>
</dbReference>
<dbReference type="AlphaFoldDB" id="A0A421DLM8"/>
<dbReference type="EMBL" id="MJLZ01000032">
    <property type="protein sequence ID" value="RLM21535.1"/>
    <property type="molecule type" value="Genomic_DNA"/>
</dbReference>
<dbReference type="RefSeq" id="WP_121575686.1">
    <property type="nucleotide sequence ID" value="NZ_MJLZ01000032.1"/>
</dbReference>
<dbReference type="GO" id="GO:0005524">
    <property type="term" value="F:ATP binding"/>
    <property type="evidence" value="ECO:0007669"/>
    <property type="project" value="InterPro"/>
</dbReference>